<dbReference type="PANTHER" id="PTHR48083">
    <property type="entry name" value="MEDIUM-CHAIN SPECIFIC ACYL-COA DEHYDROGENASE, MITOCHONDRIAL-RELATED"/>
    <property type="match status" value="1"/>
</dbReference>
<dbReference type="Gene3D" id="1.10.540.10">
    <property type="entry name" value="Acyl-CoA dehydrogenase/oxidase, N-terminal domain"/>
    <property type="match status" value="1"/>
</dbReference>
<dbReference type="GO" id="GO:0033539">
    <property type="term" value="P:fatty acid beta-oxidation using acyl-CoA dehydrogenase"/>
    <property type="evidence" value="ECO:0007669"/>
    <property type="project" value="TreeGrafter"/>
</dbReference>
<dbReference type="PANTHER" id="PTHR48083:SF19">
    <property type="entry name" value="FLAVIN-DEPENDENT MONOOXYGENASE, OXYGENASE SUBUNIT HSAA"/>
    <property type="match status" value="1"/>
</dbReference>
<keyword evidence="6" id="KW-1185">Reference proteome</keyword>
<dbReference type="GO" id="GO:0003995">
    <property type="term" value="F:acyl-CoA dehydrogenase activity"/>
    <property type="evidence" value="ECO:0007669"/>
    <property type="project" value="TreeGrafter"/>
</dbReference>
<dbReference type="EMBL" id="CM001439">
    <property type="protein sequence ID" value="EHR52759.1"/>
    <property type="molecule type" value="Genomic_DNA"/>
</dbReference>
<dbReference type="InterPro" id="IPR050741">
    <property type="entry name" value="Acyl-CoA_dehydrogenase"/>
</dbReference>
<dbReference type="Gene3D" id="2.40.110.10">
    <property type="entry name" value="Butyryl-CoA Dehydrogenase, subunit A, domain 2"/>
    <property type="match status" value="1"/>
</dbReference>
<dbReference type="InterPro" id="IPR037069">
    <property type="entry name" value="AcylCoA_DH/ox_N_sf"/>
</dbReference>
<dbReference type="Gene3D" id="1.20.140.10">
    <property type="entry name" value="Butyryl-CoA Dehydrogenase, subunit A, domain 3"/>
    <property type="match status" value="1"/>
</dbReference>
<accession>H5XBX2</accession>
<dbReference type="GO" id="GO:0016712">
    <property type="term" value="F:oxidoreductase activity, acting on paired donors, with incorporation or reduction of molecular oxygen, reduced flavin or flavoprotein as one donor, and incorporation of one atom of oxygen"/>
    <property type="evidence" value="ECO:0007669"/>
    <property type="project" value="TreeGrafter"/>
</dbReference>
<gene>
    <name evidence="5" type="ORF">SacmaDRAFT_4576</name>
</gene>
<dbReference type="InterPro" id="IPR013786">
    <property type="entry name" value="AcylCoA_DH/ox_N"/>
</dbReference>
<evidence type="ECO:0000256" key="2">
    <source>
        <dbReference type="ARBA" id="ARBA00049661"/>
    </source>
</evidence>
<dbReference type="GO" id="GO:0050660">
    <property type="term" value="F:flavin adenine dinucleotide binding"/>
    <property type="evidence" value="ECO:0007669"/>
    <property type="project" value="InterPro"/>
</dbReference>
<name>H5XBX2_9PSEU</name>
<organism evidence="5 6">
    <name type="scientific">Saccharomonospora marina XMU15</name>
    <dbReference type="NCBI Taxonomy" id="882083"/>
    <lineage>
        <taxon>Bacteria</taxon>
        <taxon>Bacillati</taxon>
        <taxon>Actinomycetota</taxon>
        <taxon>Actinomycetes</taxon>
        <taxon>Pseudonocardiales</taxon>
        <taxon>Pseudonocardiaceae</taxon>
        <taxon>Saccharomonospora</taxon>
    </lineage>
</organism>
<reference evidence="5 6" key="1">
    <citation type="journal article" date="2012" name="Stand. Genomic Sci.">
        <title>Genome sequence of the ocean sediment bacterium Saccharomonospora marina type strain (XMU15(T)).</title>
        <authorList>
            <person name="Klenk H.P."/>
            <person name="Lu M."/>
            <person name="Lucas S."/>
            <person name="Lapidus A."/>
            <person name="Copeland A."/>
            <person name="Pitluck S."/>
            <person name="Goodwin L.A."/>
            <person name="Han C."/>
            <person name="Tapia R."/>
            <person name="Brambilla E.M."/>
            <person name="Potter G."/>
            <person name="Land M."/>
            <person name="Ivanova N."/>
            <person name="Rohde M."/>
            <person name="Goker M."/>
            <person name="Detter J.C."/>
            <person name="Li W.J."/>
            <person name="Kyrpides N.C."/>
            <person name="Woyke T."/>
        </authorList>
    </citation>
    <scope>NUCLEOTIDE SEQUENCE [LARGE SCALE GENOMIC DNA]</scope>
    <source>
        <strain evidence="5 6">XMU15</strain>
    </source>
</reference>
<dbReference type="SUPFAM" id="SSF47203">
    <property type="entry name" value="Acyl-CoA dehydrogenase C-terminal domain-like"/>
    <property type="match status" value="1"/>
</dbReference>
<dbReference type="GO" id="GO:0005737">
    <property type="term" value="C:cytoplasm"/>
    <property type="evidence" value="ECO:0007669"/>
    <property type="project" value="TreeGrafter"/>
</dbReference>
<evidence type="ECO:0000259" key="4">
    <source>
        <dbReference type="Pfam" id="PF08028"/>
    </source>
</evidence>
<dbReference type="RefSeq" id="WP_009156137.1">
    <property type="nucleotide sequence ID" value="NZ_CM001439.1"/>
</dbReference>
<dbReference type="Pfam" id="PF08028">
    <property type="entry name" value="Acyl-CoA_dh_2"/>
    <property type="match status" value="1"/>
</dbReference>
<dbReference type="InterPro" id="IPR036250">
    <property type="entry name" value="AcylCo_DH-like_C"/>
</dbReference>
<dbReference type="AlphaFoldDB" id="H5XBX2"/>
<dbReference type="PIRSF" id="PIRSF016578">
    <property type="entry name" value="HsaA"/>
    <property type="match status" value="1"/>
</dbReference>
<dbReference type="InterPro" id="IPR046373">
    <property type="entry name" value="Acyl-CoA_Oxase/DH_mid-dom_sf"/>
</dbReference>
<proteinExistence type="inferred from homology"/>
<dbReference type="Pfam" id="PF02771">
    <property type="entry name" value="Acyl-CoA_dh_N"/>
    <property type="match status" value="1"/>
</dbReference>
<dbReference type="STRING" id="882083.SacmaDRAFT_4576"/>
<dbReference type="InterPro" id="IPR009100">
    <property type="entry name" value="AcylCoA_DH/oxidase_NM_dom_sf"/>
</dbReference>
<dbReference type="SUPFAM" id="SSF56645">
    <property type="entry name" value="Acyl-CoA dehydrogenase NM domain-like"/>
    <property type="match status" value="1"/>
</dbReference>
<dbReference type="eggNOG" id="COG1960">
    <property type="taxonomic scope" value="Bacteria"/>
</dbReference>
<protein>
    <submittedName>
        <fullName evidence="5">Acyl-CoA dehydrogenase</fullName>
    </submittedName>
</protein>
<comment type="similarity">
    <text evidence="2">Belongs to the HpaH/HsaA monooxygenase family.</text>
</comment>
<dbReference type="HOGENOM" id="CLU_018204_2_0_11"/>
<evidence type="ECO:0000259" key="3">
    <source>
        <dbReference type="Pfam" id="PF02771"/>
    </source>
</evidence>
<evidence type="ECO:0000256" key="1">
    <source>
        <dbReference type="ARBA" id="ARBA00023002"/>
    </source>
</evidence>
<dbReference type="OrthoDB" id="3402961at2"/>
<evidence type="ECO:0000313" key="6">
    <source>
        <dbReference type="Proteomes" id="UP000004926"/>
    </source>
</evidence>
<feature type="domain" description="Acyl-CoA dehydrogenase C-terminal" evidence="4">
    <location>
        <begin position="239"/>
        <end position="369"/>
    </location>
</feature>
<keyword evidence="1" id="KW-0560">Oxidoreductase</keyword>
<dbReference type="InterPro" id="IPR013107">
    <property type="entry name" value="Acyl-CoA_DH_C"/>
</dbReference>
<dbReference type="Proteomes" id="UP000004926">
    <property type="component" value="Chromosome"/>
</dbReference>
<feature type="domain" description="Acyl-CoA dehydrogenase/oxidase N-terminal" evidence="3">
    <location>
        <begin position="24"/>
        <end position="104"/>
    </location>
</feature>
<evidence type="ECO:0000313" key="5">
    <source>
        <dbReference type="EMBL" id="EHR52759.1"/>
    </source>
</evidence>
<sequence length="391" mass="42071">MASTAAPTKEELVRRTAELVPLLRKTAVDADENRILPDEVIEAMTEAGIPKMRVPARFGGYESDVNTVVEVLAEVGRGDGSASWVASVWAISTWMMGLFPDEVQEEVFSTPDVRITGILSPTAIGVPTEGGILLNGKWSFNSGARQSHWNANAAMLAHPGGEHEPIMVAVPLSDLRIVDDWHTSGLRGTGSITTIAEDVFVPQARVLSMGPVLAGQHPAQLNASSRIHRAPFMPTACTTISAPAVGLARAAREAFLERLPGRKITYTDYDNQSEAPLTHLQVAEAKICADEAEFHAFDAANLLDAKATQPWTVEDRALVRLHLGAVCRRAKEAVDILNTASGGSSLYSTVPIQRIARDIQAINLHAILHPNTNLELYGRIACGLGPNTPYI</sequence>